<keyword evidence="2" id="KW-0479">Metal-binding</keyword>
<organism evidence="8 9">
    <name type="scientific">Blautia ammoniilytica</name>
    <dbReference type="NCBI Taxonomy" id="2981782"/>
    <lineage>
        <taxon>Bacteria</taxon>
        <taxon>Bacillati</taxon>
        <taxon>Bacillota</taxon>
        <taxon>Clostridia</taxon>
        <taxon>Lachnospirales</taxon>
        <taxon>Lachnospiraceae</taxon>
        <taxon>Blautia</taxon>
    </lineage>
</organism>
<dbReference type="Pfam" id="PF01966">
    <property type="entry name" value="HD"/>
    <property type="match status" value="1"/>
</dbReference>
<dbReference type="InterPro" id="IPR051094">
    <property type="entry name" value="Diverse_Catalytic_Enzymes"/>
</dbReference>
<evidence type="ECO:0000256" key="3">
    <source>
        <dbReference type="ARBA" id="ARBA00022741"/>
    </source>
</evidence>
<evidence type="ECO:0000256" key="1">
    <source>
        <dbReference type="ARBA" id="ARBA00012506"/>
    </source>
</evidence>
<dbReference type="InterPro" id="IPR006674">
    <property type="entry name" value="HD_domain"/>
</dbReference>
<dbReference type="NCBIfam" id="TIGR00488">
    <property type="entry name" value="bis(5'-nucleosyl)-tetraphosphatase (symmetrical) YqeK"/>
    <property type="match status" value="1"/>
</dbReference>
<evidence type="ECO:0000256" key="4">
    <source>
        <dbReference type="ARBA" id="ARBA00022801"/>
    </source>
</evidence>
<dbReference type="InterPro" id="IPR003607">
    <property type="entry name" value="HD/PDEase_dom"/>
</dbReference>
<dbReference type="Gene3D" id="1.10.3210.10">
    <property type="entry name" value="Hypothetical protein af1432"/>
    <property type="match status" value="1"/>
</dbReference>
<dbReference type="Proteomes" id="UP001652409">
    <property type="component" value="Unassembled WGS sequence"/>
</dbReference>
<keyword evidence="3" id="KW-0547">Nucleotide-binding</keyword>
<dbReference type="EMBL" id="JAOQJL010000008">
    <property type="protein sequence ID" value="MCU6764879.1"/>
    <property type="molecule type" value="Genomic_DNA"/>
</dbReference>
<comment type="caution">
    <text evidence="8">The sequence shown here is derived from an EMBL/GenBank/DDBJ whole genome shotgun (WGS) entry which is preliminary data.</text>
</comment>
<evidence type="ECO:0000259" key="7">
    <source>
        <dbReference type="PROSITE" id="PS51831"/>
    </source>
</evidence>
<keyword evidence="9" id="KW-1185">Reference proteome</keyword>
<evidence type="ECO:0000256" key="6">
    <source>
        <dbReference type="ARBA" id="ARBA00049417"/>
    </source>
</evidence>
<gene>
    <name evidence="8" type="primary">yqeK</name>
    <name evidence="8" type="ORF">OCV61_05555</name>
</gene>
<evidence type="ECO:0000256" key="2">
    <source>
        <dbReference type="ARBA" id="ARBA00022723"/>
    </source>
</evidence>
<comment type="catalytic activity">
    <reaction evidence="6">
        <text>P(1),P(4)-bis(5'-adenosyl) tetraphosphate + H2O = 2 ADP + 2 H(+)</text>
        <dbReference type="Rhea" id="RHEA:24252"/>
        <dbReference type="ChEBI" id="CHEBI:15377"/>
        <dbReference type="ChEBI" id="CHEBI:15378"/>
        <dbReference type="ChEBI" id="CHEBI:58141"/>
        <dbReference type="ChEBI" id="CHEBI:456216"/>
        <dbReference type="EC" id="3.6.1.41"/>
    </reaction>
</comment>
<dbReference type="PANTHER" id="PTHR35795:SF1">
    <property type="entry name" value="BIS(5'-NUCLEOSYL)-TETRAPHOSPHATASE, SYMMETRICAL"/>
    <property type="match status" value="1"/>
</dbReference>
<dbReference type="PROSITE" id="PS51831">
    <property type="entry name" value="HD"/>
    <property type="match status" value="1"/>
</dbReference>
<dbReference type="GO" id="GO:0008803">
    <property type="term" value="F:bis(5'-nucleosyl)-tetraphosphatase (symmetrical) activity"/>
    <property type="evidence" value="ECO:0007669"/>
    <property type="project" value="UniProtKB-EC"/>
</dbReference>
<keyword evidence="4 8" id="KW-0378">Hydrolase</keyword>
<name>A0ABT2TTV1_9FIRM</name>
<protein>
    <recommendedName>
        <fullName evidence="1">bis(5'-nucleosyl)-tetraphosphatase (symmetrical)</fullName>
        <ecNumber evidence="1">3.6.1.41</ecNumber>
    </recommendedName>
</protein>
<dbReference type="PANTHER" id="PTHR35795">
    <property type="entry name" value="SLR1885 PROTEIN"/>
    <property type="match status" value="1"/>
</dbReference>
<dbReference type="SUPFAM" id="SSF109604">
    <property type="entry name" value="HD-domain/PDEase-like"/>
    <property type="match status" value="1"/>
</dbReference>
<dbReference type="InterPro" id="IPR005249">
    <property type="entry name" value="YqeK"/>
</dbReference>
<evidence type="ECO:0000256" key="5">
    <source>
        <dbReference type="ARBA" id="ARBA00023004"/>
    </source>
</evidence>
<dbReference type="CDD" id="cd00077">
    <property type="entry name" value="HDc"/>
    <property type="match status" value="1"/>
</dbReference>
<reference evidence="8 9" key="1">
    <citation type="journal article" date="2021" name="ISME Commun">
        <title>Automated analysis of genomic sequences facilitates high-throughput and comprehensive description of bacteria.</title>
        <authorList>
            <person name="Hitch T.C.A."/>
        </authorList>
    </citation>
    <scope>NUCLEOTIDE SEQUENCE [LARGE SCALE GENOMIC DNA]</scope>
    <source>
        <strain evidence="8 9">Sanger_23</strain>
    </source>
</reference>
<feature type="domain" description="HD" evidence="7">
    <location>
        <begin position="20"/>
        <end position="135"/>
    </location>
</feature>
<accession>A0ABT2TTV1</accession>
<evidence type="ECO:0000313" key="8">
    <source>
        <dbReference type="EMBL" id="MCU6764879.1"/>
    </source>
</evidence>
<proteinExistence type="predicted"/>
<evidence type="ECO:0000313" key="9">
    <source>
        <dbReference type="Proteomes" id="UP001652409"/>
    </source>
</evidence>
<dbReference type="RefSeq" id="WP_158421004.1">
    <property type="nucleotide sequence ID" value="NZ_JAOQJL010000008.1"/>
</dbReference>
<dbReference type="EC" id="3.6.1.41" evidence="1"/>
<keyword evidence="5" id="KW-0408">Iron</keyword>
<dbReference type="SMART" id="SM00471">
    <property type="entry name" value="HDc"/>
    <property type="match status" value="1"/>
</dbReference>
<sequence>MEYDFGKIEKKLAKYLDQPRFLHTMGVMYTSASLAMVHDCNLQKAQVAGLLHDCAKCIPNKKKLKLCSKNKIPVTDFEKVHPFLLHAKLGAYIAREKYHITDPEILSAITWHTTGKPEMTLLEKIVYIADYIEPLRDKAPNLPKIRKMAFQDLDACMYEILKDTLAYLDTDPDAIDEMSRKAFIYYNDLQKGKVQTK</sequence>